<dbReference type="AlphaFoldDB" id="A0A6J5F4M0"/>
<dbReference type="RefSeq" id="WP_052001577.1">
    <property type="nucleotide sequence ID" value="NZ_CABVQD010000007.1"/>
</dbReference>
<proteinExistence type="inferred from homology"/>
<dbReference type="SUPFAM" id="SSF55961">
    <property type="entry name" value="Bet v1-like"/>
    <property type="match status" value="1"/>
</dbReference>
<keyword evidence="5" id="KW-0560">Oxidoreductase</keyword>
<evidence type="ECO:0000256" key="6">
    <source>
        <dbReference type="ARBA" id="ARBA00023004"/>
    </source>
</evidence>
<dbReference type="Gene3D" id="2.102.10.10">
    <property type="entry name" value="Rieske [2Fe-2S] iron-sulphur domain"/>
    <property type="match status" value="1"/>
</dbReference>
<dbReference type="PROSITE" id="PS00570">
    <property type="entry name" value="RING_HYDROXYL_ALPHA"/>
    <property type="match status" value="1"/>
</dbReference>
<evidence type="ECO:0000256" key="8">
    <source>
        <dbReference type="ARBA" id="ARBA00023027"/>
    </source>
</evidence>
<evidence type="ECO:0000256" key="4">
    <source>
        <dbReference type="ARBA" id="ARBA00022964"/>
    </source>
</evidence>
<keyword evidence="7" id="KW-0411">Iron-sulfur</keyword>
<dbReference type="InterPro" id="IPR017941">
    <property type="entry name" value="Rieske_2Fe-2S"/>
</dbReference>
<dbReference type="Proteomes" id="UP000494330">
    <property type="component" value="Unassembled WGS sequence"/>
</dbReference>
<dbReference type="InterPro" id="IPR015881">
    <property type="entry name" value="ARHD_Rieske_2Fe_2S"/>
</dbReference>
<keyword evidence="2" id="KW-0001">2Fe-2S</keyword>
<evidence type="ECO:0000256" key="3">
    <source>
        <dbReference type="ARBA" id="ARBA00022723"/>
    </source>
</evidence>
<evidence type="ECO:0000256" key="5">
    <source>
        <dbReference type="ARBA" id="ARBA00023002"/>
    </source>
</evidence>
<keyword evidence="3" id="KW-0479">Metal-binding</keyword>
<evidence type="ECO:0000256" key="2">
    <source>
        <dbReference type="ARBA" id="ARBA00022714"/>
    </source>
</evidence>
<keyword evidence="8" id="KW-0520">NAD</keyword>
<dbReference type="GO" id="GO:0051213">
    <property type="term" value="F:dioxygenase activity"/>
    <property type="evidence" value="ECO:0007669"/>
    <property type="project" value="UniProtKB-KW"/>
</dbReference>
<dbReference type="EMBL" id="CABVQD010000007">
    <property type="protein sequence ID" value="VWB63784.1"/>
    <property type="molecule type" value="Genomic_DNA"/>
</dbReference>
<evidence type="ECO:0000259" key="9">
    <source>
        <dbReference type="PROSITE" id="PS51296"/>
    </source>
</evidence>
<dbReference type="Pfam" id="PF00848">
    <property type="entry name" value="Ring_hydroxyl_A"/>
    <property type="match status" value="1"/>
</dbReference>
<dbReference type="PRINTS" id="PR00090">
    <property type="entry name" value="RNGDIOXGNASE"/>
</dbReference>
<name>A0A6J5F4M0_9BURK</name>
<dbReference type="PANTHER" id="PTHR43756:SF1">
    <property type="entry name" value="3-PHENYLPROPIONATE_CINNAMIC ACID DIOXYGENASE SUBUNIT ALPHA"/>
    <property type="match status" value="1"/>
</dbReference>
<dbReference type="Pfam" id="PF00355">
    <property type="entry name" value="Rieske"/>
    <property type="match status" value="1"/>
</dbReference>
<feature type="domain" description="Rieske" evidence="9">
    <location>
        <begin position="54"/>
        <end position="163"/>
    </location>
</feature>
<dbReference type="GO" id="GO:0051537">
    <property type="term" value="F:2 iron, 2 sulfur cluster binding"/>
    <property type="evidence" value="ECO:0007669"/>
    <property type="project" value="UniProtKB-KW"/>
</dbReference>
<keyword evidence="6" id="KW-0408">Iron</keyword>
<evidence type="ECO:0000313" key="11">
    <source>
        <dbReference type="Proteomes" id="UP000494330"/>
    </source>
</evidence>
<accession>A0A6J5F4M0</accession>
<dbReference type="InterPro" id="IPR001663">
    <property type="entry name" value="Rng_hydr_dOase-A"/>
</dbReference>
<dbReference type="Gene3D" id="3.90.380.10">
    <property type="entry name" value="Naphthalene 1,2-dioxygenase Alpha Subunit, Chain A, domain 1"/>
    <property type="match status" value="1"/>
</dbReference>
<sequence>MSNNTQPIQWQSNTSHLLDDLADGIDKGAIPAAIYGNPDIYQMELRRVFGRAWVYLGHESEIPAKGDYVLRKIGEDDFIVVRDEQGEINVLFDACRHRGVQLCRADHGNTSHFRCPYHGWVYDTKGNLIGAPLWKSAFQGMPKEGNGLAKPAHVQSYHGLIFASLDPTAPPLKAYLGGMSWYLDLMFGLNEHGIEILGEPQRFVIDADWKSGADNFSGDDYHLGTLHKSIWAIGGYPLSFEDNMQGYHIHAAPGHSLSFSMAMSEQEPGPRYFGFADELAASFNTTNISTEQLEAARMSRVFVGNVFPNFSILVVPMTEDSSKHAPTGIITLRVWQPKGPGKVEVWNWFAGYKNMSPELKERVYKAGLGTFSMGGSFEMDDTEPWITISRMGRSPAADLLDFKLNYQMGLPGVGIAKRVIDGWPGPGVVFRTRYEEGVQRNLWRFYSDLMRAAPTEWPDRPLAE</sequence>
<evidence type="ECO:0000256" key="1">
    <source>
        <dbReference type="ARBA" id="ARBA00008751"/>
    </source>
</evidence>
<keyword evidence="4" id="KW-0223">Dioxygenase</keyword>
<dbReference type="PROSITE" id="PS51296">
    <property type="entry name" value="RIESKE"/>
    <property type="match status" value="1"/>
</dbReference>
<evidence type="ECO:0000313" key="10">
    <source>
        <dbReference type="EMBL" id="VWB63784.1"/>
    </source>
</evidence>
<organism evidence="10 11">
    <name type="scientific">Burkholderia paludis</name>
    <dbReference type="NCBI Taxonomy" id="1506587"/>
    <lineage>
        <taxon>Bacteria</taxon>
        <taxon>Pseudomonadati</taxon>
        <taxon>Pseudomonadota</taxon>
        <taxon>Betaproteobacteria</taxon>
        <taxon>Burkholderiales</taxon>
        <taxon>Burkholderiaceae</taxon>
        <taxon>Burkholderia</taxon>
        <taxon>Burkholderia cepacia complex</taxon>
    </lineage>
</organism>
<dbReference type="PANTHER" id="PTHR43756">
    <property type="entry name" value="CHOLINE MONOOXYGENASE, CHLOROPLASTIC"/>
    <property type="match status" value="1"/>
</dbReference>
<comment type="similarity">
    <text evidence="1">Belongs to the bacterial ring-hydroxylating dioxygenase alpha subunit family.</text>
</comment>
<dbReference type="InterPro" id="IPR036922">
    <property type="entry name" value="Rieske_2Fe-2S_sf"/>
</dbReference>
<protein>
    <submittedName>
        <fullName evidence="10">Rieske (2Fe-2S) domain-containing protein</fullName>
    </submittedName>
</protein>
<dbReference type="InterPro" id="IPR015879">
    <property type="entry name" value="Ring_hydroxy_dOase_asu_C_dom"/>
</dbReference>
<evidence type="ECO:0000256" key="7">
    <source>
        <dbReference type="ARBA" id="ARBA00023014"/>
    </source>
</evidence>
<reference evidence="10 11" key="1">
    <citation type="submission" date="2019-09" db="EMBL/GenBank/DDBJ databases">
        <authorList>
            <person name="Depoorter E."/>
        </authorList>
    </citation>
    <scope>NUCLEOTIDE SEQUENCE [LARGE SCALE GENOMIC DNA]</scope>
    <source>
        <strain evidence="10">LMG 30113</strain>
    </source>
</reference>
<gene>
    <name evidence="10" type="ORF">BPA30113_02841</name>
</gene>
<dbReference type="SUPFAM" id="SSF50022">
    <property type="entry name" value="ISP domain"/>
    <property type="match status" value="1"/>
</dbReference>
<dbReference type="GO" id="GO:0005506">
    <property type="term" value="F:iron ion binding"/>
    <property type="evidence" value="ECO:0007669"/>
    <property type="project" value="InterPro"/>
</dbReference>
<keyword evidence="11" id="KW-1185">Reference proteome</keyword>